<accession>A0A0A9DDB7</accession>
<protein>
    <submittedName>
        <fullName evidence="1">Uncharacterized protein</fullName>
    </submittedName>
</protein>
<name>A0A0A9DDB7_ARUDO</name>
<dbReference type="EMBL" id="GBRH01211321">
    <property type="protein sequence ID" value="JAD86574.1"/>
    <property type="molecule type" value="Transcribed_RNA"/>
</dbReference>
<proteinExistence type="predicted"/>
<evidence type="ECO:0000313" key="1">
    <source>
        <dbReference type="EMBL" id="JAD86574.1"/>
    </source>
</evidence>
<organism evidence="1">
    <name type="scientific">Arundo donax</name>
    <name type="common">Giant reed</name>
    <name type="synonym">Donax arundinaceus</name>
    <dbReference type="NCBI Taxonomy" id="35708"/>
    <lineage>
        <taxon>Eukaryota</taxon>
        <taxon>Viridiplantae</taxon>
        <taxon>Streptophyta</taxon>
        <taxon>Embryophyta</taxon>
        <taxon>Tracheophyta</taxon>
        <taxon>Spermatophyta</taxon>
        <taxon>Magnoliopsida</taxon>
        <taxon>Liliopsida</taxon>
        <taxon>Poales</taxon>
        <taxon>Poaceae</taxon>
        <taxon>PACMAD clade</taxon>
        <taxon>Arundinoideae</taxon>
        <taxon>Arundineae</taxon>
        <taxon>Arundo</taxon>
    </lineage>
</organism>
<dbReference type="AlphaFoldDB" id="A0A0A9DDB7"/>
<sequence>MRCRVTGELSKHRRALLPALSTVKAAS</sequence>
<reference evidence="1" key="2">
    <citation type="journal article" date="2015" name="Data Brief">
        <title>Shoot transcriptome of the giant reed, Arundo donax.</title>
        <authorList>
            <person name="Barrero R.A."/>
            <person name="Guerrero F.D."/>
            <person name="Moolhuijzen P."/>
            <person name="Goolsby J.A."/>
            <person name="Tidwell J."/>
            <person name="Bellgard S.E."/>
            <person name="Bellgard M.I."/>
        </authorList>
    </citation>
    <scope>NUCLEOTIDE SEQUENCE</scope>
    <source>
        <tissue evidence="1">Shoot tissue taken approximately 20 cm above the soil surface</tissue>
    </source>
</reference>
<reference evidence="1" key="1">
    <citation type="submission" date="2014-09" db="EMBL/GenBank/DDBJ databases">
        <authorList>
            <person name="Magalhaes I.L.F."/>
            <person name="Oliveira U."/>
            <person name="Santos F.R."/>
            <person name="Vidigal T.H.D.A."/>
            <person name="Brescovit A.D."/>
            <person name="Santos A.J."/>
        </authorList>
    </citation>
    <scope>NUCLEOTIDE SEQUENCE</scope>
    <source>
        <tissue evidence="1">Shoot tissue taken approximately 20 cm above the soil surface</tissue>
    </source>
</reference>